<evidence type="ECO:0000313" key="1">
    <source>
        <dbReference type="EMBL" id="PKQ69287.1"/>
    </source>
</evidence>
<keyword evidence="2" id="KW-1185">Reference proteome</keyword>
<proteinExistence type="predicted"/>
<dbReference type="RefSeq" id="WP_101358711.1">
    <property type="nucleotide sequence ID" value="NZ_NKXO01000020.1"/>
</dbReference>
<name>A0A2N3IG73_9BACT</name>
<dbReference type="Proteomes" id="UP000233387">
    <property type="component" value="Unassembled WGS sequence"/>
</dbReference>
<gene>
    <name evidence="1" type="ORF">Rain11_1440</name>
</gene>
<dbReference type="EMBL" id="NKXO01000020">
    <property type="protein sequence ID" value="PKQ69287.1"/>
    <property type="molecule type" value="Genomic_DNA"/>
</dbReference>
<reference evidence="1 2" key="1">
    <citation type="submission" date="2017-06" db="EMBL/GenBank/DDBJ databases">
        <title>Raineya orbicola gen. nov., sp. nov. a slightly thermophilic bacterium of the phylum Bacteroidetes and the description of Raineyaceae fam. nov.</title>
        <authorList>
            <person name="Albuquerque L."/>
            <person name="Polonia A.R.M."/>
            <person name="Barroso C."/>
            <person name="Froufe H.J.C."/>
            <person name="Lage O."/>
            <person name="Lobo-Da-Cunha A."/>
            <person name="Egas C."/>
            <person name="Da Costa M.S."/>
        </authorList>
    </citation>
    <scope>NUCLEOTIDE SEQUENCE [LARGE SCALE GENOMIC DNA]</scope>
    <source>
        <strain evidence="1 2">SPSPC-11</strain>
    </source>
</reference>
<evidence type="ECO:0000313" key="2">
    <source>
        <dbReference type="Proteomes" id="UP000233387"/>
    </source>
</evidence>
<protein>
    <submittedName>
        <fullName evidence="1">Uncharacterized protein</fullName>
    </submittedName>
</protein>
<dbReference type="AlphaFoldDB" id="A0A2N3IG73"/>
<sequence>MKFLLFFVMGAMVGYILGRVLPRKASKVPKTDSFNVTDEMIIRFANLRKGIISANELSSQTSLNPDEAQQRLEKLVSKQIAELRVSETGQILYDFTKNQPDLLEKIKSEKL</sequence>
<dbReference type="OrthoDB" id="1525315at2"/>
<organism evidence="1 2">
    <name type="scientific">Raineya orbicola</name>
    <dbReference type="NCBI Taxonomy" id="2016530"/>
    <lineage>
        <taxon>Bacteria</taxon>
        <taxon>Pseudomonadati</taxon>
        <taxon>Bacteroidota</taxon>
        <taxon>Cytophagia</taxon>
        <taxon>Cytophagales</taxon>
        <taxon>Raineyaceae</taxon>
        <taxon>Raineya</taxon>
    </lineage>
</organism>
<comment type="caution">
    <text evidence="1">The sequence shown here is derived from an EMBL/GenBank/DDBJ whole genome shotgun (WGS) entry which is preliminary data.</text>
</comment>
<accession>A0A2N3IG73</accession>